<dbReference type="STRING" id="1305764.R9NXT5"/>
<gene>
    <name evidence="2" type="ORF">PHSY_000981</name>
</gene>
<evidence type="ECO:0000256" key="1">
    <source>
        <dbReference type="SAM" id="MobiDB-lite"/>
    </source>
</evidence>
<dbReference type="RefSeq" id="XP_012187003.1">
    <property type="nucleotide sequence ID" value="XM_012331613.1"/>
</dbReference>
<dbReference type="GeneID" id="24106282"/>
<dbReference type="HOGENOM" id="CLU_027894_0_0_1"/>
<feature type="compositionally biased region" description="Acidic residues" evidence="1">
    <location>
        <begin position="438"/>
        <end position="465"/>
    </location>
</feature>
<dbReference type="Proteomes" id="UP000014071">
    <property type="component" value="Unassembled WGS sequence"/>
</dbReference>
<feature type="compositionally biased region" description="Acidic residues" evidence="1">
    <location>
        <begin position="351"/>
        <end position="365"/>
    </location>
</feature>
<name>R9NXT5_PSEHS</name>
<accession>R9NXT5</accession>
<dbReference type="OrthoDB" id="10256743at2759"/>
<evidence type="ECO:0000313" key="3">
    <source>
        <dbReference type="Proteomes" id="UP000014071"/>
    </source>
</evidence>
<proteinExistence type="predicted"/>
<feature type="compositionally biased region" description="Polar residues" evidence="1">
    <location>
        <begin position="56"/>
        <end position="74"/>
    </location>
</feature>
<dbReference type="eggNOG" id="ENOG502S8WT">
    <property type="taxonomic scope" value="Eukaryota"/>
</dbReference>
<evidence type="ECO:0000313" key="2">
    <source>
        <dbReference type="EMBL" id="GAC93416.1"/>
    </source>
</evidence>
<feature type="region of interest" description="Disordered" evidence="1">
    <location>
        <begin position="409"/>
        <end position="465"/>
    </location>
</feature>
<feature type="compositionally biased region" description="Acidic residues" evidence="1">
    <location>
        <begin position="381"/>
        <end position="393"/>
    </location>
</feature>
<sequence>MAEELDVAGLTLHPTSSGGEQVNGVLGTESGSGATSKPTTGAKPTGPIPMSMPSILRNTGTPSYLLNQPSSSYPPTNPTRTRRKEPSLGRRKQRRSENLRLLTTPSARPTPKDYRLHSNAIKSTFSSAAAKSVPVPSSSKAGFSEPNFDAYSANQGYFGTSLKDAQRTLRSFKVDDEMIREGKAGELERFIWLVEREIRTWSCADVFLFNTTTSNKTGRVLLDDQFNFPQSSEDINLDDVKPGGLVGQVVEFQRTPNALVWLVEDPFLRLVVHCLSRVLKCPSFSKDDTTRPGLRFTWILNPNPMARKRGRRGRRVSVSSDAPSTTTTTVADRVIGLNAGMDTPPTTDFDSQTESEVETDTDAEADGLAGSMVLVPPPGQEVEEERNVDTDEEEVEILRRVRRWAIDSGRQRRREDAQVGEESAQQGDPDRTLMAADVIDEEQEEEEEFDEEDEYGESSDDGDDDETQLFLIRSLEHDPIRLRDLHLHTVRYRQQYGMRVTQPDVQPHIRTLFLRCFPRSLCSLHLGLLCSFGEEERLGSGESDVEFGATRERVRFDGGAVTYADEFERDCVAFRYAVEGVVEEGAGETPGSALTLLRVVLDGEGDAGGGGGGGIVRGGVEQDALVERDDDFALWTADEDGFGAAERGEQRS</sequence>
<dbReference type="AlphaFoldDB" id="R9NXT5"/>
<reference evidence="3" key="1">
    <citation type="journal article" date="2013" name="Genome Announc.">
        <title>Draft genome sequence of the basidiomycetous yeast-like fungus Pseudozyma hubeiensis SY62, which produces an abundant amount of the biosurfactant mannosylerythritol lipids.</title>
        <authorList>
            <person name="Konishi M."/>
            <person name="Hatada Y."/>
            <person name="Horiuchi J."/>
        </authorList>
    </citation>
    <scope>NUCLEOTIDE SEQUENCE [LARGE SCALE GENOMIC DNA]</scope>
    <source>
        <strain evidence="3">SY62</strain>
    </source>
</reference>
<keyword evidence="3" id="KW-1185">Reference proteome</keyword>
<feature type="region of interest" description="Disordered" evidence="1">
    <location>
        <begin position="1"/>
        <end position="114"/>
    </location>
</feature>
<feature type="compositionally biased region" description="Polar residues" evidence="1">
    <location>
        <begin position="29"/>
        <end position="39"/>
    </location>
</feature>
<organism evidence="2 3">
    <name type="scientific">Pseudozyma hubeiensis (strain SY62)</name>
    <name type="common">Yeast</name>
    <dbReference type="NCBI Taxonomy" id="1305764"/>
    <lineage>
        <taxon>Eukaryota</taxon>
        <taxon>Fungi</taxon>
        <taxon>Dikarya</taxon>
        <taxon>Basidiomycota</taxon>
        <taxon>Ustilaginomycotina</taxon>
        <taxon>Ustilaginomycetes</taxon>
        <taxon>Ustilaginales</taxon>
        <taxon>Ustilaginaceae</taxon>
        <taxon>Pseudozyma</taxon>
    </lineage>
</organism>
<dbReference type="EMBL" id="DF238776">
    <property type="protein sequence ID" value="GAC93416.1"/>
    <property type="molecule type" value="Genomic_DNA"/>
</dbReference>
<feature type="compositionally biased region" description="Polar residues" evidence="1">
    <location>
        <begin position="321"/>
        <end position="330"/>
    </location>
</feature>
<feature type="region of interest" description="Disordered" evidence="1">
    <location>
        <begin position="307"/>
        <end position="393"/>
    </location>
</feature>
<protein>
    <submittedName>
        <fullName evidence="2">Uncharacterized protein</fullName>
    </submittedName>
</protein>